<keyword evidence="4" id="KW-1185">Reference proteome</keyword>
<evidence type="ECO:0000256" key="2">
    <source>
        <dbReference type="SAM" id="Phobius"/>
    </source>
</evidence>
<name>A0ABP0KP44_9DINO</name>
<dbReference type="SUPFAM" id="SSF55874">
    <property type="entry name" value="ATPase domain of HSP90 chaperone/DNA topoisomerase II/histidine kinase"/>
    <property type="match status" value="1"/>
</dbReference>
<evidence type="ECO:0008006" key="5">
    <source>
        <dbReference type="Google" id="ProtNLM"/>
    </source>
</evidence>
<feature type="transmembrane region" description="Helical" evidence="2">
    <location>
        <begin position="426"/>
        <end position="447"/>
    </location>
</feature>
<gene>
    <name evidence="3" type="ORF">SCF082_LOCUS18448</name>
</gene>
<dbReference type="Gene3D" id="1.20.144.10">
    <property type="entry name" value="Phosphatidic acid phosphatase type 2/haloperoxidase"/>
    <property type="match status" value="1"/>
</dbReference>
<dbReference type="InterPro" id="IPR036890">
    <property type="entry name" value="HATPase_C_sf"/>
</dbReference>
<dbReference type="SUPFAM" id="SSF48317">
    <property type="entry name" value="Acid phosphatase/Vanadium-dependent haloperoxidase"/>
    <property type="match status" value="1"/>
</dbReference>
<keyword evidence="2" id="KW-1133">Transmembrane helix</keyword>
<evidence type="ECO:0000313" key="4">
    <source>
        <dbReference type="Proteomes" id="UP001642464"/>
    </source>
</evidence>
<feature type="transmembrane region" description="Helical" evidence="2">
    <location>
        <begin position="388"/>
        <end position="405"/>
    </location>
</feature>
<protein>
    <recommendedName>
        <fullName evidence="5">Dolichyldiphosphatase</fullName>
    </recommendedName>
</protein>
<feature type="region of interest" description="Disordered" evidence="1">
    <location>
        <begin position="565"/>
        <end position="611"/>
    </location>
</feature>
<reference evidence="3 4" key="1">
    <citation type="submission" date="2024-02" db="EMBL/GenBank/DDBJ databases">
        <authorList>
            <person name="Chen Y."/>
            <person name="Shah S."/>
            <person name="Dougan E. K."/>
            <person name="Thang M."/>
            <person name="Chan C."/>
        </authorList>
    </citation>
    <scope>NUCLEOTIDE SEQUENCE [LARGE SCALE GENOMIC DNA]</scope>
</reference>
<dbReference type="NCBIfam" id="NF047352">
    <property type="entry name" value="P_loop_sacsin"/>
    <property type="match status" value="1"/>
</dbReference>
<keyword evidence="2" id="KW-0812">Transmembrane</keyword>
<dbReference type="Proteomes" id="UP001642464">
    <property type="component" value="Unassembled WGS sequence"/>
</dbReference>
<evidence type="ECO:0000313" key="3">
    <source>
        <dbReference type="EMBL" id="CAK9028630.1"/>
    </source>
</evidence>
<accession>A0ABP0KP44</accession>
<sequence>MPAVFLTAYRCTTESLDVCTHFLQALVQIFQQECPCWDRFFFMPLVRGDPTVDEKERFTQTTLDLVDVLNARSQQGTLWLHSFGRDGSAKFAYPRSYLTKAFLAEVVQGLFHVNSFVWIRSKLEKQFNSQDVAVKVSKRSRSGRGQLSEEDVRMLHFFSAKLNFIERYCFSAELVKKDWAETSPVEGLRCGVDVERVEMVASEWLNYWAFPLAGAKPQGLERMFMDYLAALDEGLWCLLQHHRLLPSLPQLVQRMVDTLPVEEVMRSMPYTAYIAVGSYALIFWSQEAALLEALLLSNELLNAFFKKLASKLVGKEARWIKRPRGAADSGIYPQHFPKMSTSSGMPSGHAQTSALLATVFTCHLLDLQPHMDPDLPGISTSPLEAKNVVPLVYVWLVALCVMFSRTRFGGPLAVNIGGRAVVQHSCLQILIGASLGLSLGISGFWLYLGQGGWWLGLVVAVLVMSLVIALALCLEAEPSSKQKDASSTGRLEKKKLPHMCQWSTIVEDVQASTQWTLSGNTSKQESVNPHVLTQMAQCREKESLTLHHCTVCIIGCLAPSASRFRPDDNNSTGSGTPEVPTGGARFPRVHGTDEVPTTVFPNRSESRGRVIGSDGRPALVVTESGLVAVAFEAPLHPVQAAQVVGLPEQDVPPLWLVRSAVPGKAMAWMWQGQALPSQTPQAVQEAAKQSVRMSESVAEVVVRTIQRYYAVQVLEPSTRGFLSILEKQFARSDLYLFEVLQNAVDDGALQVCFEPNQRGLAVKHDGRRFTALDVLGLSSVGLSTKGDGQKRTIGFMGIGFKAVYKRYARVVIHDQLWRFTFEELPGGAGQAGSTYGWVLQPRWEHPEALWDPRGSPTFPWCHFQLERPREGFAGVTKDLARLPESVPGLLGRRIAPDTRTRGT</sequence>
<organism evidence="3 4">
    <name type="scientific">Durusdinium trenchii</name>
    <dbReference type="NCBI Taxonomy" id="1381693"/>
    <lineage>
        <taxon>Eukaryota</taxon>
        <taxon>Sar</taxon>
        <taxon>Alveolata</taxon>
        <taxon>Dinophyceae</taxon>
        <taxon>Suessiales</taxon>
        <taxon>Symbiodiniaceae</taxon>
        <taxon>Durusdinium</taxon>
    </lineage>
</organism>
<proteinExistence type="predicted"/>
<feature type="transmembrane region" description="Helical" evidence="2">
    <location>
        <begin position="453"/>
        <end position="474"/>
    </location>
</feature>
<dbReference type="EMBL" id="CAXAMM010012336">
    <property type="protein sequence ID" value="CAK9028630.1"/>
    <property type="molecule type" value="Genomic_DNA"/>
</dbReference>
<comment type="caution">
    <text evidence="3">The sequence shown here is derived from an EMBL/GenBank/DDBJ whole genome shotgun (WGS) entry which is preliminary data.</text>
</comment>
<evidence type="ECO:0000256" key="1">
    <source>
        <dbReference type="SAM" id="MobiDB-lite"/>
    </source>
</evidence>
<dbReference type="InterPro" id="IPR036938">
    <property type="entry name" value="PAP2/HPO_sf"/>
</dbReference>
<keyword evidence="2" id="KW-0472">Membrane</keyword>